<sequence>MSANADASRTVRDASAPTGHAQSVVRRIIVFVILFALVVIAAIGLSGLLERAMGSIGLITVDDAGLARALAFTLIGAPLAGLLWWWERRRLAEPAERASLVWTLYLTAMSLTSLIVATAALAGAASAGVDGQWRPGDLATGIVWLGVWLWHRHMRRSAATAPGRLPALPVQLGALYGLVVAASGAIAAIAVLVSEALLDVSLVLAQSQHWVVAFLQALVWAAVGALVWWWHWFRERAKDAPGAFGAVLLVLVVGAAAATTLVAIGTAVFVLLRVLFDTDPLAEVASALDVAIAAALIGGIVWVYHVGVLAGRSVQARRAARLVVSAVALIGAASGFGVIVNALLAALGSTIVDSDPRTLLFGGLSALVIGAPVWWLAWRPARAVTPDEAAEPARRVYLIAVFGASAVVAIITLLVIGYRLFEFGLDPQGSGGLIERVRAPVGLLSATAVVFAYHFAIWRRDRGLAATVVRRQSIGRLILITGGDAGEIVQRLRTETGAPVSVWRAADESVRIAEADLPAVLDSLRGLSAPRVLVIADGDGGARVVPLVE</sequence>
<feature type="transmembrane region" description="Helical" evidence="1">
    <location>
        <begin position="172"/>
        <end position="198"/>
    </location>
</feature>
<keyword evidence="1" id="KW-0472">Membrane</keyword>
<feature type="transmembrane region" description="Helical" evidence="1">
    <location>
        <begin position="397"/>
        <end position="421"/>
    </location>
</feature>
<dbReference type="Pfam" id="PF18920">
    <property type="entry name" value="DUF5671"/>
    <property type="match status" value="3"/>
</dbReference>
<proteinExistence type="predicted"/>
<organism evidence="3 4">
    <name type="scientific">Microbacterium terregens</name>
    <dbReference type="NCBI Taxonomy" id="69363"/>
    <lineage>
        <taxon>Bacteria</taxon>
        <taxon>Bacillati</taxon>
        <taxon>Actinomycetota</taxon>
        <taxon>Actinomycetes</taxon>
        <taxon>Micrococcales</taxon>
        <taxon>Microbacteriaceae</taxon>
        <taxon>Microbacterium</taxon>
    </lineage>
</organism>
<accession>A0ABV5T318</accession>
<keyword evidence="1" id="KW-0812">Transmembrane</keyword>
<name>A0ABV5T318_9MICO</name>
<feature type="transmembrane region" description="Helical" evidence="1">
    <location>
        <begin position="359"/>
        <end position="377"/>
    </location>
</feature>
<feature type="domain" description="DUF5671" evidence="2">
    <location>
        <begin position="27"/>
        <end position="132"/>
    </location>
</feature>
<feature type="transmembrane region" description="Helical" evidence="1">
    <location>
        <begin position="290"/>
        <end position="310"/>
    </location>
</feature>
<dbReference type="Proteomes" id="UP001589611">
    <property type="component" value="Unassembled WGS sequence"/>
</dbReference>
<reference evidence="3 4" key="1">
    <citation type="submission" date="2024-09" db="EMBL/GenBank/DDBJ databases">
        <authorList>
            <person name="Sun Q."/>
            <person name="Mori K."/>
        </authorList>
    </citation>
    <scope>NUCLEOTIDE SEQUENCE [LARGE SCALE GENOMIC DNA]</scope>
    <source>
        <strain evidence="3 4">JCM 1342</strain>
    </source>
</reference>
<evidence type="ECO:0000313" key="4">
    <source>
        <dbReference type="Proteomes" id="UP001589611"/>
    </source>
</evidence>
<feature type="transmembrane region" description="Helical" evidence="1">
    <location>
        <begin position="28"/>
        <end position="49"/>
    </location>
</feature>
<keyword evidence="4" id="KW-1185">Reference proteome</keyword>
<evidence type="ECO:0000259" key="2">
    <source>
        <dbReference type="Pfam" id="PF18920"/>
    </source>
</evidence>
<comment type="caution">
    <text evidence="3">The sequence shown here is derived from an EMBL/GenBank/DDBJ whole genome shotgun (WGS) entry which is preliminary data.</text>
</comment>
<feature type="transmembrane region" description="Helical" evidence="1">
    <location>
        <begin position="322"/>
        <end position="347"/>
    </location>
</feature>
<feature type="domain" description="DUF5671" evidence="2">
    <location>
        <begin position="318"/>
        <end position="444"/>
    </location>
</feature>
<evidence type="ECO:0000313" key="3">
    <source>
        <dbReference type="EMBL" id="MFB9647008.1"/>
    </source>
</evidence>
<feature type="transmembrane region" description="Helical" evidence="1">
    <location>
        <begin position="69"/>
        <end position="86"/>
    </location>
</feature>
<evidence type="ECO:0000256" key="1">
    <source>
        <dbReference type="SAM" id="Phobius"/>
    </source>
</evidence>
<feature type="domain" description="DUF5671" evidence="2">
    <location>
        <begin position="171"/>
        <end position="299"/>
    </location>
</feature>
<gene>
    <name evidence="3" type="ORF">ACFFPJ_14505</name>
</gene>
<dbReference type="EMBL" id="JBHMBE010000004">
    <property type="protein sequence ID" value="MFB9647008.1"/>
    <property type="molecule type" value="Genomic_DNA"/>
</dbReference>
<dbReference type="RefSeq" id="WP_344714837.1">
    <property type="nucleotide sequence ID" value="NZ_BAAAWH010000001.1"/>
</dbReference>
<protein>
    <submittedName>
        <fullName evidence="3">DUF5671 domain-containing protein</fullName>
    </submittedName>
</protein>
<feature type="transmembrane region" description="Helical" evidence="1">
    <location>
        <begin position="133"/>
        <end position="151"/>
    </location>
</feature>
<feature type="transmembrane region" description="Helical" evidence="1">
    <location>
        <begin position="98"/>
        <end position="121"/>
    </location>
</feature>
<keyword evidence="1" id="KW-1133">Transmembrane helix</keyword>
<feature type="transmembrane region" description="Helical" evidence="1">
    <location>
        <begin position="441"/>
        <end position="458"/>
    </location>
</feature>
<dbReference type="InterPro" id="IPR043728">
    <property type="entry name" value="DUF5671"/>
</dbReference>
<feature type="transmembrane region" description="Helical" evidence="1">
    <location>
        <begin position="210"/>
        <end position="230"/>
    </location>
</feature>
<feature type="transmembrane region" description="Helical" evidence="1">
    <location>
        <begin position="242"/>
        <end position="270"/>
    </location>
</feature>